<dbReference type="Pfam" id="PF04101">
    <property type="entry name" value="Glyco_tran_28_C"/>
    <property type="match status" value="1"/>
</dbReference>
<dbReference type="InterPro" id="IPR020023">
    <property type="entry name" value="PseG"/>
</dbReference>
<dbReference type="Proteomes" id="UP001301869">
    <property type="component" value="Chromosome"/>
</dbReference>
<evidence type="ECO:0000259" key="1">
    <source>
        <dbReference type="Pfam" id="PF04101"/>
    </source>
</evidence>
<dbReference type="GO" id="GO:0016787">
    <property type="term" value="F:hydrolase activity"/>
    <property type="evidence" value="ECO:0007669"/>
    <property type="project" value="UniProtKB-KW"/>
</dbReference>
<reference evidence="2 3" key="1">
    <citation type="submission" date="2023-03" db="EMBL/GenBank/DDBJ databases">
        <title>Halomonas sp. nov., isolated from Korean tranditional fermented seafood 'Jeotgal'.</title>
        <authorList>
            <person name="Kim B."/>
            <person name="Shin N.-R."/>
        </authorList>
    </citation>
    <scope>NUCLEOTIDE SEQUENCE [LARGE SCALE GENOMIC DNA]</scope>
    <source>
        <strain evidence="2 3">SG2L-4</strain>
    </source>
</reference>
<proteinExistence type="predicted"/>
<keyword evidence="3" id="KW-1185">Reference proteome</keyword>
<dbReference type="PANTHER" id="PTHR21015:SF22">
    <property type="entry name" value="GLYCOSYLTRANSFERASE"/>
    <property type="match status" value="1"/>
</dbReference>
<accession>A0ABY9YZ61</accession>
<keyword evidence="2" id="KW-0378">Hydrolase</keyword>
<dbReference type="EC" id="3.6.1.57" evidence="2"/>
<dbReference type="Gene3D" id="3.40.50.2000">
    <property type="entry name" value="Glycogen Phosphorylase B"/>
    <property type="match status" value="1"/>
</dbReference>
<gene>
    <name evidence="2" type="primary">pseG</name>
    <name evidence="2" type="ORF">P1P91_15105</name>
</gene>
<dbReference type="PANTHER" id="PTHR21015">
    <property type="entry name" value="UDP-N-ACETYLGLUCOSAMINE--N-ACETYLMURAMYL-(PENTAPEPTIDE) PYROPHOSPHORYL-UNDECAPRENOL N-ACETYLGLUCOSAMINE TRANSFERASE 1"/>
    <property type="match status" value="1"/>
</dbReference>
<evidence type="ECO:0000313" key="3">
    <source>
        <dbReference type="Proteomes" id="UP001301869"/>
    </source>
</evidence>
<dbReference type="SUPFAM" id="SSF53756">
    <property type="entry name" value="UDP-Glycosyltransferase/glycogen phosphorylase"/>
    <property type="match status" value="1"/>
</dbReference>
<protein>
    <submittedName>
        <fullName evidence="2">UDP-2,4-diacetamido-2,4, 6-trideoxy-beta-L-altropyranose hydrolase</fullName>
        <ecNumber evidence="2">3.6.1.57</ecNumber>
    </submittedName>
</protein>
<organism evidence="2 3">
    <name type="scientific">Halomonas piscis</name>
    <dbReference type="NCBI Taxonomy" id="3031727"/>
    <lineage>
        <taxon>Bacteria</taxon>
        <taxon>Pseudomonadati</taxon>
        <taxon>Pseudomonadota</taxon>
        <taxon>Gammaproteobacteria</taxon>
        <taxon>Oceanospirillales</taxon>
        <taxon>Halomonadaceae</taxon>
        <taxon>Halomonas</taxon>
    </lineage>
</organism>
<sequence>MSEVPLPDCLEGQVVAFRADASLEIGSGHVMRCLTLADALYEQGAQCHFLCREHPGHLCELIEGRGYKVHRLLPRKETETGVDADFSPESEPAHAHWLGASWAQDATACLPILTELAPSWLVVDHYALDHRWETAVLERLSGPRPPLLVIDDLADRHHIADLLLDQNLGRQAADYRGLVPEACQVLAGPGYALLRPEFREWREASLSRRADKPRLQRLLINLGGVDKDNVTGQVLDALTACDLPDALQISVVMGATAPWLEDIKAQAANLPWSTEVVVNVDDMARRMAEADLAIGAAGSTSWERCCLGLPTLMVVLAENQQAIAETLDDAGMADNLGMPAQLRSLSTRWLALTRPRRLARMSEAATSIVTGNGTAILCHTMREVTQEACRE</sequence>
<dbReference type="RefSeq" id="WP_311883678.1">
    <property type="nucleotide sequence ID" value="NZ_CP119391.1"/>
</dbReference>
<feature type="domain" description="Glycosyl transferase family 28 C-terminal" evidence="1">
    <location>
        <begin position="247"/>
        <end position="334"/>
    </location>
</feature>
<dbReference type="EMBL" id="CP119391">
    <property type="protein sequence ID" value="WNK20117.1"/>
    <property type="molecule type" value="Genomic_DNA"/>
</dbReference>
<dbReference type="InterPro" id="IPR007235">
    <property type="entry name" value="Glyco_trans_28_C"/>
</dbReference>
<dbReference type="Gene3D" id="3.40.50.11190">
    <property type="match status" value="1"/>
</dbReference>
<dbReference type="NCBIfam" id="TIGR03590">
    <property type="entry name" value="PseG"/>
    <property type="match status" value="1"/>
</dbReference>
<evidence type="ECO:0000313" key="2">
    <source>
        <dbReference type="EMBL" id="WNK20117.1"/>
    </source>
</evidence>
<name>A0ABY9YZ61_9GAMM</name>